<protein>
    <recommendedName>
        <fullName evidence="3">ABC1 atypical kinase-like domain-containing protein</fullName>
    </recommendedName>
</protein>
<sequence length="789" mass="87600">MDADQSFSILRPQSAVNDVKGLQAPREPTRMHVQPKTEEGGQNSHKWSALACAAACGAAAVRGTKRAQKRSAVRRQVYKVRVDLPDPTDLEKEIENVAGPALSKELSKEAQQISHAASDFLRSAEKALPKVTLPALPKVTLPPIPPELTAAAKQLAAKVEAAAPNLATDVSKLATHLPPDIAKVLLHPQVLEPAMLPAGVGAAVVWLLALRRGPQPWLEELPRDYDYGRITAYWQRRPFKLLTRFVEAGIKVGSFLFSLKVDEWTGAEDKMRPQRAVEARELITDLGVTFIKIAQVWASRPDILPKEYLKEYEKLLEQVRPFGRDLALETLKRGEGGKAAIDLFDDLSVFEKPIASASVGQVYKAELYGKTVAVKVQRPDVREQSTLDLYVIRTAGSIGSLLPWPFLSTARQSKQLVELIDLTAPTFVQELDYEVEAENQRRFAKTVEDCELIRDAVEVPDIIFANREVLVQEWLDGKKLTEPGAASDQAGRVVKLLLNSYMVQFLETGYLHGDPHPGNFILMGDGRLGILDYGLMTEISGEKRLAFIEFLMHLQAKEYKSCLNDLINLEFFPPALAEDQEALDIIVPTLANTLSTLYEEGGDLKKKREMFAKQREEMKAAGKLDGLREKLQAISKKYAGAFRLPPYFTLILRAFGTLEGLGLKTDENFAIVKECFPYIARRLITDDSFRMREALRSYLYKGRSRIAVSRIDELASGFGNFTNLMKGSRTESAAAGGIQLKPENGETNGATHSQDRPSGQPREVDSATREIAEVVFSPDGNFLQDLGRH</sequence>
<feature type="domain" description="ABC1 atypical kinase-like" evidence="3">
    <location>
        <begin position="317"/>
        <end position="564"/>
    </location>
</feature>
<keyword evidence="5" id="KW-1185">Reference proteome</keyword>
<evidence type="ECO:0000256" key="1">
    <source>
        <dbReference type="ARBA" id="ARBA00009670"/>
    </source>
</evidence>
<dbReference type="CDD" id="cd05121">
    <property type="entry name" value="ABC1_ADCK3-like"/>
    <property type="match status" value="1"/>
</dbReference>
<evidence type="ECO:0000313" key="4">
    <source>
        <dbReference type="EMBL" id="CAE7639838.1"/>
    </source>
</evidence>
<dbReference type="InterPro" id="IPR050154">
    <property type="entry name" value="UbiB_kinase"/>
</dbReference>
<accession>A0A812VUX2</accession>
<gene>
    <name evidence="4" type="ORF">SPIL2461_LOCUS16925</name>
</gene>
<dbReference type="OrthoDB" id="427480at2759"/>
<dbReference type="SUPFAM" id="SSF56112">
    <property type="entry name" value="Protein kinase-like (PK-like)"/>
    <property type="match status" value="1"/>
</dbReference>
<evidence type="ECO:0000259" key="3">
    <source>
        <dbReference type="Pfam" id="PF03109"/>
    </source>
</evidence>
<feature type="compositionally biased region" description="Basic and acidic residues" evidence="2">
    <location>
        <begin position="27"/>
        <end position="39"/>
    </location>
</feature>
<dbReference type="PANTHER" id="PTHR10566:SF118">
    <property type="entry name" value="PROTEIN KINASE DOMAIN-CONTAINING PROTEIN"/>
    <property type="match status" value="1"/>
</dbReference>
<proteinExistence type="inferred from homology"/>
<name>A0A812VUX2_SYMPI</name>
<comment type="similarity">
    <text evidence="1">Belongs to the protein kinase superfamily. ADCK protein kinase family.</text>
</comment>
<evidence type="ECO:0000313" key="5">
    <source>
        <dbReference type="Proteomes" id="UP000649617"/>
    </source>
</evidence>
<organism evidence="4 5">
    <name type="scientific">Symbiodinium pilosum</name>
    <name type="common">Dinoflagellate</name>
    <dbReference type="NCBI Taxonomy" id="2952"/>
    <lineage>
        <taxon>Eukaryota</taxon>
        <taxon>Sar</taxon>
        <taxon>Alveolata</taxon>
        <taxon>Dinophyceae</taxon>
        <taxon>Suessiales</taxon>
        <taxon>Symbiodiniaceae</taxon>
        <taxon>Symbiodinium</taxon>
    </lineage>
</organism>
<dbReference type="InterPro" id="IPR011009">
    <property type="entry name" value="Kinase-like_dom_sf"/>
</dbReference>
<comment type="caution">
    <text evidence="4">The sequence shown here is derived from an EMBL/GenBank/DDBJ whole genome shotgun (WGS) entry which is preliminary data.</text>
</comment>
<reference evidence="4" key="1">
    <citation type="submission" date="2021-02" db="EMBL/GenBank/DDBJ databases">
        <authorList>
            <person name="Dougan E. K."/>
            <person name="Rhodes N."/>
            <person name="Thang M."/>
            <person name="Chan C."/>
        </authorList>
    </citation>
    <scope>NUCLEOTIDE SEQUENCE</scope>
</reference>
<evidence type="ECO:0000256" key="2">
    <source>
        <dbReference type="SAM" id="MobiDB-lite"/>
    </source>
</evidence>
<feature type="region of interest" description="Disordered" evidence="2">
    <location>
        <begin position="739"/>
        <end position="766"/>
    </location>
</feature>
<dbReference type="InterPro" id="IPR004147">
    <property type="entry name" value="ABC1_dom"/>
</dbReference>
<dbReference type="PANTHER" id="PTHR10566">
    <property type="entry name" value="CHAPERONE-ACTIVITY OF BC1 COMPLEX CABC1 -RELATED"/>
    <property type="match status" value="1"/>
</dbReference>
<dbReference type="Pfam" id="PF03109">
    <property type="entry name" value="ABC1"/>
    <property type="match status" value="1"/>
</dbReference>
<feature type="region of interest" description="Disordered" evidence="2">
    <location>
        <begin position="1"/>
        <end position="43"/>
    </location>
</feature>
<dbReference type="Proteomes" id="UP000649617">
    <property type="component" value="Unassembled WGS sequence"/>
</dbReference>
<dbReference type="EMBL" id="CAJNIZ010042838">
    <property type="protein sequence ID" value="CAE7639838.1"/>
    <property type="molecule type" value="Genomic_DNA"/>
</dbReference>
<dbReference type="AlphaFoldDB" id="A0A812VUX2"/>